<dbReference type="PROSITE" id="PS01124">
    <property type="entry name" value="HTH_ARAC_FAMILY_2"/>
    <property type="match status" value="1"/>
</dbReference>
<dbReference type="InterPro" id="IPR050204">
    <property type="entry name" value="AraC_XylS_family_regulators"/>
</dbReference>
<dbReference type="OrthoDB" id="5295469at2"/>
<feature type="domain" description="HTH araC/xylS-type" evidence="4">
    <location>
        <begin position="212"/>
        <end position="313"/>
    </location>
</feature>
<evidence type="ECO:0000256" key="1">
    <source>
        <dbReference type="ARBA" id="ARBA00023015"/>
    </source>
</evidence>
<comment type="caution">
    <text evidence="5">The sequence shown here is derived from an EMBL/GenBank/DDBJ whole genome shotgun (WGS) entry which is preliminary data.</text>
</comment>
<gene>
    <name evidence="5" type="ORF">FKG95_19545</name>
</gene>
<evidence type="ECO:0000256" key="2">
    <source>
        <dbReference type="ARBA" id="ARBA00023125"/>
    </source>
</evidence>
<dbReference type="GO" id="GO:0003700">
    <property type="term" value="F:DNA-binding transcription factor activity"/>
    <property type="evidence" value="ECO:0007669"/>
    <property type="project" value="InterPro"/>
</dbReference>
<dbReference type="InterPro" id="IPR018062">
    <property type="entry name" value="HTH_AraC-typ_CS"/>
</dbReference>
<organism evidence="5 6">
    <name type="scientific">Denitrobaculum tricleocarpae</name>
    <dbReference type="NCBI Taxonomy" id="2591009"/>
    <lineage>
        <taxon>Bacteria</taxon>
        <taxon>Pseudomonadati</taxon>
        <taxon>Pseudomonadota</taxon>
        <taxon>Alphaproteobacteria</taxon>
        <taxon>Rhodospirillales</taxon>
        <taxon>Rhodospirillaceae</taxon>
        <taxon>Denitrobaculum</taxon>
    </lineage>
</organism>
<dbReference type="InterPro" id="IPR020449">
    <property type="entry name" value="Tscrpt_reg_AraC-type_HTH"/>
</dbReference>
<dbReference type="SUPFAM" id="SSF46689">
    <property type="entry name" value="Homeodomain-like"/>
    <property type="match status" value="1"/>
</dbReference>
<keyword evidence="6" id="KW-1185">Reference proteome</keyword>
<dbReference type="AlphaFoldDB" id="A0A545TKM3"/>
<accession>A0A545TKM3</accession>
<proteinExistence type="predicted"/>
<dbReference type="Pfam" id="PF12833">
    <property type="entry name" value="HTH_18"/>
    <property type="match status" value="1"/>
</dbReference>
<evidence type="ECO:0000313" key="6">
    <source>
        <dbReference type="Proteomes" id="UP000315252"/>
    </source>
</evidence>
<keyword evidence="3" id="KW-0804">Transcription</keyword>
<evidence type="ECO:0000313" key="5">
    <source>
        <dbReference type="EMBL" id="TQV77757.1"/>
    </source>
</evidence>
<dbReference type="RefSeq" id="WP_142898100.1">
    <property type="nucleotide sequence ID" value="NZ_ML660058.1"/>
</dbReference>
<sequence length="318" mass="35730">MPTRFSTRDVRDHERFSYWREAVCDAYVQLGCECDGQDGFQGDIRLERLSKLSLSRVSGNAHSVYRRGIDIARSSDAFFLLSLQLKKRSRVTQHDRGADLETGDLVLYSSVDPYALDLTDSFEQLVVQVPRGKLLTHLPAADLLTGRRLSGKSAIGKVVGNGIRQIADGLQYSDTPVQDHMQDAIIDLIAAGLASVNDVAYEVSQPEQRLISRTKAFIEANLSDPGLDRNRVAAAMGMSVRRLNEIFSKEETSLAAVIRESRLQQIARDLEDPRLLSQSVSEIAMRWGLNNFQHFSRIFKDRFGCAPRDYRARARLLN</sequence>
<dbReference type="InterPro" id="IPR018060">
    <property type="entry name" value="HTH_AraC"/>
</dbReference>
<dbReference type="PANTHER" id="PTHR46796:SF6">
    <property type="entry name" value="ARAC SUBFAMILY"/>
    <property type="match status" value="1"/>
</dbReference>
<protein>
    <submittedName>
        <fullName evidence="5">Helix-turn-helix domain-containing protein</fullName>
    </submittedName>
</protein>
<dbReference type="SMART" id="SM00342">
    <property type="entry name" value="HTH_ARAC"/>
    <property type="match status" value="1"/>
</dbReference>
<keyword evidence="2" id="KW-0238">DNA-binding</keyword>
<dbReference type="Pfam" id="PF14525">
    <property type="entry name" value="AraC_binding_2"/>
    <property type="match status" value="1"/>
</dbReference>
<name>A0A545TKM3_9PROT</name>
<dbReference type="PRINTS" id="PR00032">
    <property type="entry name" value="HTHARAC"/>
</dbReference>
<reference evidence="5 6" key="1">
    <citation type="submission" date="2019-06" db="EMBL/GenBank/DDBJ databases">
        <title>Whole genome sequence for Rhodospirillaceae sp. R148.</title>
        <authorList>
            <person name="Wang G."/>
        </authorList>
    </citation>
    <scope>NUCLEOTIDE SEQUENCE [LARGE SCALE GENOMIC DNA]</scope>
    <source>
        <strain evidence="5 6">R148</strain>
    </source>
</reference>
<evidence type="ECO:0000256" key="3">
    <source>
        <dbReference type="ARBA" id="ARBA00023163"/>
    </source>
</evidence>
<keyword evidence="1" id="KW-0805">Transcription regulation</keyword>
<dbReference type="GO" id="GO:0043565">
    <property type="term" value="F:sequence-specific DNA binding"/>
    <property type="evidence" value="ECO:0007669"/>
    <property type="project" value="InterPro"/>
</dbReference>
<dbReference type="PROSITE" id="PS00041">
    <property type="entry name" value="HTH_ARAC_FAMILY_1"/>
    <property type="match status" value="1"/>
</dbReference>
<evidence type="ECO:0000259" key="4">
    <source>
        <dbReference type="PROSITE" id="PS01124"/>
    </source>
</evidence>
<dbReference type="Gene3D" id="1.10.10.60">
    <property type="entry name" value="Homeodomain-like"/>
    <property type="match status" value="1"/>
</dbReference>
<dbReference type="EMBL" id="VHSH01000007">
    <property type="protein sequence ID" value="TQV77757.1"/>
    <property type="molecule type" value="Genomic_DNA"/>
</dbReference>
<dbReference type="InterPro" id="IPR035418">
    <property type="entry name" value="AraC-bd_2"/>
</dbReference>
<dbReference type="InterPro" id="IPR009057">
    <property type="entry name" value="Homeodomain-like_sf"/>
</dbReference>
<dbReference type="Proteomes" id="UP000315252">
    <property type="component" value="Unassembled WGS sequence"/>
</dbReference>
<dbReference type="PANTHER" id="PTHR46796">
    <property type="entry name" value="HTH-TYPE TRANSCRIPTIONAL ACTIVATOR RHAS-RELATED"/>
    <property type="match status" value="1"/>
</dbReference>